<evidence type="ECO:0000259" key="1">
    <source>
        <dbReference type="Pfam" id="PF02602"/>
    </source>
</evidence>
<name>A0A1W1XC53_9NEIS</name>
<evidence type="ECO:0000313" key="3">
    <source>
        <dbReference type="Proteomes" id="UP000192761"/>
    </source>
</evidence>
<dbReference type="CDD" id="cd06578">
    <property type="entry name" value="HemD"/>
    <property type="match status" value="1"/>
</dbReference>
<dbReference type="AlphaFoldDB" id="A0A1W1XC53"/>
<dbReference type="Gene3D" id="3.40.50.10090">
    <property type="match status" value="2"/>
</dbReference>
<dbReference type="EMBL" id="FWXD01000005">
    <property type="protein sequence ID" value="SMC21453.1"/>
    <property type="molecule type" value="Genomic_DNA"/>
</dbReference>
<reference evidence="2 3" key="1">
    <citation type="submission" date="2017-04" db="EMBL/GenBank/DDBJ databases">
        <authorList>
            <person name="Afonso C.L."/>
            <person name="Miller P.J."/>
            <person name="Scott M.A."/>
            <person name="Spackman E."/>
            <person name="Goraichik I."/>
            <person name="Dimitrov K.M."/>
            <person name="Suarez D.L."/>
            <person name="Swayne D.E."/>
        </authorList>
    </citation>
    <scope>NUCLEOTIDE SEQUENCE [LARGE SCALE GENOMIC DNA]</scope>
    <source>
        <strain evidence="2 3">DSM 23236</strain>
    </source>
</reference>
<dbReference type="InterPro" id="IPR036108">
    <property type="entry name" value="4pyrrol_syn_uPrphyn_synt_sf"/>
</dbReference>
<dbReference type="GO" id="GO:0004852">
    <property type="term" value="F:uroporphyrinogen-III synthase activity"/>
    <property type="evidence" value="ECO:0007669"/>
    <property type="project" value="InterPro"/>
</dbReference>
<dbReference type="SUPFAM" id="SSF69618">
    <property type="entry name" value="HemD-like"/>
    <property type="match status" value="1"/>
</dbReference>
<keyword evidence="3" id="KW-1185">Reference proteome</keyword>
<dbReference type="InterPro" id="IPR003754">
    <property type="entry name" value="4pyrrol_synth_uPrphyn_synth"/>
</dbReference>
<dbReference type="PANTHER" id="PTHR40082:SF1">
    <property type="entry name" value="BLR5956 PROTEIN"/>
    <property type="match status" value="1"/>
</dbReference>
<dbReference type="PANTHER" id="PTHR40082">
    <property type="entry name" value="BLR5956 PROTEIN"/>
    <property type="match status" value="1"/>
</dbReference>
<accession>A0A1W1XC53</accession>
<sequence>MTALAGKRIWVTRPAGQAAALLALLQAQGALPLALPLLEIVPPTDPAPLQQALARLASYDLAAFVSPSALDAVCSNLPQGWPTQLTAAVVGPGSAQRAREYGIAHLITPAARYDSAGLLAEPAMTAFAGRRIVLFRGEQGRELLVDGLRALSADLAVVPAYRRLPPKLDESQLATELDAGCDGIIISSSEAAQHLFAAVGAALRERLQSMHYFAPHPRIVAALAQQGVQRITLCQAGDAGIVATLLSHFAEPYPP</sequence>
<dbReference type="RefSeq" id="WP_084089873.1">
    <property type="nucleotide sequence ID" value="NZ_FWXD01000005.1"/>
</dbReference>
<evidence type="ECO:0000313" key="2">
    <source>
        <dbReference type="EMBL" id="SMC21453.1"/>
    </source>
</evidence>
<dbReference type="InterPro" id="IPR039793">
    <property type="entry name" value="UROS/Hem4"/>
</dbReference>
<feature type="domain" description="Tetrapyrrole biosynthesis uroporphyrinogen III synthase" evidence="1">
    <location>
        <begin position="21"/>
        <end position="232"/>
    </location>
</feature>
<organism evidence="2 3">
    <name type="scientific">Andreprevotia lacus DSM 23236</name>
    <dbReference type="NCBI Taxonomy" id="1121001"/>
    <lineage>
        <taxon>Bacteria</taxon>
        <taxon>Pseudomonadati</taxon>
        <taxon>Pseudomonadota</taxon>
        <taxon>Betaproteobacteria</taxon>
        <taxon>Neisseriales</taxon>
        <taxon>Chitinibacteraceae</taxon>
        <taxon>Andreprevotia</taxon>
    </lineage>
</organism>
<dbReference type="GO" id="GO:0006780">
    <property type="term" value="P:uroporphyrinogen III biosynthetic process"/>
    <property type="evidence" value="ECO:0007669"/>
    <property type="project" value="InterPro"/>
</dbReference>
<proteinExistence type="predicted"/>
<dbReference type="Pfam" id="PF02602">
    <property type="entry name" value="HEM4"/>
    <property type="match status" value="1"/>
</dbReference>
<dbReference type="Proteomes" id="UP000192761">
    <property type="component" value="Unassembled WGS sequence"/>
</dbReference>
<dbReference type="STRING" id="1121001.SAMN02745857_01215"/>
<gene>
    <name evidence="2" type="ORF">SAMN02745857_01215</name>
</gene>
<protein>
    <submittedName>
        <fullName evidence="2">Uroporphyrinogen-III synthase</fullName>
    </submittedName>
</protein>
<dbReference type="OrthoDB" id="9787650at2"/>